<keyword evidence="3" id="KW-1185">Reference proteome</keyword>
<organism evidence="2 3">
    <name type="scientific">Orchesella dallaii</name>
    <dbReference type="NCBI Taxonomy" id="48710"/>
    <lineage>
        <taxon>Eukaryota</taxon>
        <taxon>Metazoa</taxon>
        <taxon>Ecdysozoa</taxon>
        <taxon>Arthropoda</taxon>
        <taxon>Hexapoda</taxon>
        <taxon>Collembola</taxon>
        <taxon>Entomobryomorpha</taxon>
        <taxon>Entomobryoidea</taxon>
        <taxon>Orchesellidae</taxon>
        <taxon>Orchesellinae</taxon>
        <taxon>Orchesella</taxon>
    </lineage>
</organism>
<sequence length="202" mass="23093">MSSAGAGSQEFQEEDAAVRGLIESVKNQLESSKKLIQFTQKCTEVKLNEQSVVNVHEAISREILQYKQKENRLRRALRLAEAMSPGQMEGPYSHLFMAIENAREALATRLLNMESKLRQAAQERVEWEELVPFRNPGFEWDENREELENQLEETKIKVEAGKTLILQLKEEWESAKPGLQGNIETGSSNVEMLFDAFHPLSM</sequence>
<name>A0ABP1QM23_9HEXA</name>
<keyword evidence="1" id="KW-0175">Coiled coil</keyword>
<dbReference type="EMBL" id="CAXLJM020000039">
    <property type="protein sequence ID" value="CAL8107893.1"/>
    <property type="molecule type" value="Genomic_DNA"/>
</dbReference>
<feature type="coiled-coil region" evidence="1">
    <location>
        <begin position="103"/>
        <end position="164"/>
    </location>
</feature>
<evidence type="ECO:0000256" key="1">
    <source>
        <dbReference type="SAM" id="Coils"/>
    </source>
</evidence>
<comment type="caution">
    <text evidence="2">The sequence shown here is derived from an EMBL/GenBank/DDBJ whole genome shotgun (WGS) entry which is preliminary data.</text>
</comment>
<reference evidence="2 3" key="1">
    <citation type="submission" date="2024-08" db="EMBL/GenBank/DDBJ databases">
        <authorList>
            <person name="Cucini C."/>
            <person name="Frati F."/>
        </authorList>
    </citation>
    <scope>NUCLEOTIDE SEQUENCE [LARGE SCALE GENOMIC DNA]</scope>
</reference>
<protein>
    <submittedName>
        <fullName evidence="2">Uncharacterized protein</fullName>
    </submittedName>
</protein>
<gene>
    <name evidence="2" type="ORF">ODALV1_LOCUS12802</name>
</gene>
<evidence type="ECO:0000313" key="3">
    <source>
        <dbReference type="Proteomes" id="UP001642540"/>
    </source>
</evidence>
<accession>A0ABP1QM23</accession>
<dbReference type="Proteomes" id="UP001642540">
    <property type="component" value="Unassembled WGS sequence"/>
</dbReference>
<evidence type="ECO:0000313" key="2">
    <source>
        <dbReference type="EMBL" id="CAL8107893.1"/>
    </source>
</evidence>
<proteinExistence type="predicted"/>